<comment type="pathway">
    <text evidence="10">Amino-acid metabolism; tryptophan metabolism.</text>
</comment>
<evidence type="ECO:0000259" key="14">
    <source>
        <dbReference type="Pfam" id="PF02770"/>
    </source>
</evidence>
<dbReference type="GO" id="GO:0004361">
    <property type="term" value="F:glutaryl-CoA dehydrogenase activity"/>
    <property type="evidence" value="ECO:0007669"/>
    <property type="project" value="UniProtKB-EC"/>
</dbReference>
<comment type="cofactor">
    <cofactor evidence="1">
        <name>FAD</name>
        <dbReference type="ChEBI" id="CHEBI:57692"/>
    </cofactor>
</comment>
<dbReference type="FunFam" id="1.20.140.10:FF:000006">
    <property type="entry name" value="Glutaryl-CoA dehydrogenase, mitochondrial"/>
    <property type="match status" value="1"/>
</dbReference>
<evidence type="ECO:0000259" key="13">
    <source>
        <dbReference type="Pfam" id="PF00441"/>
    </source>
</evidence>
<gene>
    <name evidence="16" type="ORF">Forpe1208_v015484</name>
</gene>
<dbReference type="GO" id="GO:0005743">
    <property type="term" value="C:mitochondrial inner membrane"/>
    <property type="evidence" value="ECO:0007669"/>
    <property type="project" value="TreeGrafter"/>
</dbReference>
<evidence type="ECO:0000256" key="3">
    <source>
        <dbReference type="ARBA" id="ARBA00009347"/>
    </source>
</evidence>
<keyword evidence="6" id="KW-0809">Transit peptide</keyword>
<keyword evidence="8" id="KW-0496">Mitochondrion</keyword>
<comment type="similarity">
    <text evidence="3">Belongs to the acyl-CoA dehydrogenase family.</text>
</comment>
<dbReference type="PANTHER" id="PTHR42807">
    <property type="entry name" value="GLUTARYL-COA DEHYDROGENASE, MITOCHONDRIAL"/>
    <property type="match status" value="1"/>
</dbReference>
<proteinExistence type="inferred from homology"/>
<evidence type="ECO:0000256" key="11">
    <source>
        <dbReference type="ARBA" id="ARBA00039033"/>
    </source>
</evidence>
<dbReference type="InterPro" id="IPR009075">
    <property type="entry name" value="AcylCo_DH/oxidase_C"/>
</dbReference>
<keyword evidence="5" id="KW-0274">FAD</keyword>
<dbReference type="InterPro" id="IPR006091">
    <property type="entry name" value="Acyl-CoA_Oxase/DH_mid-dom"/>
</dbReference>
<sequence length="424" mass="46467">MSFLLRRRVQPRNTLRVNTAGRRNLSLARFDWEDPVSSKSLLTSEELDIQETARAYCQERLLPRVLGKKEAYRSEHYDRSILREMGELGLLGATISTHGCAGVSSVASGLITKEVERVDSGYRSGMSVQSSLVMGPIAEHGTEEQKDRFLPSLGQGTMIGCFGLTEPNHGSDPGSMETIARPHPTKKGYYSISGAKTWITNSPIADLFLVWAKLETTGKIRGFLIERDQCPPGTLETPAVKEKNGLRASITGMIQLDSCPVPEENMLQVEGLKGPFSCLNSARYGIAFGTMGALEDCIDRARTYALDRKQFGNPLAKYQLVQKKLSDALTDAAYGTLAAIQVGRLKDEGKLAPEMISIIKRQNCDRALAGARTLQEIFGGNAASDEYHIGRHVANLFVVQTYEGQSDIHSMIVGKGITGLQAFY</sequence>
<dbReference type="Pfam" id="PF02771">
    <property type="entry name" value="Acyl-CoA_dh_N"/>
    <property type="match status" value="1"/>
</dbReference>
<feature type="domain" description="Acyl-CoA oxidase/dehydrogenase middle" evidence="14">
    <location>
        <begin position="161"/>
        <end position="259"/>
    </location>
</feature>
<evidence type="ECO:0000256" key="12">
    <source>
        <dbReference type="ARBA" id="ARBA00049493"/>
    </source>
</evidence>
<comment type="subcellular location">
    <subcellularLocation>
        <location evidence="2">Mitochondrion matrix</location>
    </subcellularLocation>
</comment>
<evidence type="ECO:0000256" key="8">
    <source>
        <dbReference type="ARBA" id="ARBA00023128"/>
    </source>
</evidence>
<evidence type="ECO:0000313" key="16">
    <source>
        <dbReference type="EMBL" id="KAG7405080.1"/>
    </source>
</evidence>
<dbReference type="GO" id="GO:0046949">
    <property type="term" value="P:fatty-acyl-CoA biosynthetic process"/>
    <property type="evidence" value="ECO:0007669"/>
    <property type="project" value="TreeGrafter"/>
</dbReference>
<evidence type="ECO:0000256" key="1">
    <source>
        <dbReference type="ARBA" id="ARBA00001974"/>
    </source>
</evidence>
<comment type="catalytic activity">
    <reaction evidence="12">
        <text>glutaryl-CoA + oxidized [electron-transfer flavoprotein] + 2 H(+) = (2E)-butenoyl-CoA + reduced [electron-transfer flavoprotein] + CO2</text>
        <dbReference type="Rhea" id="RHEA:13389"/>
        <dbReference type="Rhea" id="RHEA-COMP:10685"/>
        <dbReference type="Rhea" id="RHEA-COMP:10686"/>
        <dbReference type="ChEBI" id="CHEBI:15378"/>
        <dbReference type="ChEBI" id="CHEBI:16526"/>
        <dbReference type="ChEBI" id="CHEBI:57332"/>
        <dbReference type="ChEBI" id="CHEBI:57378"/>
        <dbReference type="ChEBI" id="CHEBI:57692"/>
        <dbReference type="ChEBI" id="CHEBI:58307"/>
        <dbReference type="EC" id="1.3.8.6"/>
    </reaction>
</comment>
<evidence type="ECO:0000313" key="17">
    <source>
        <dbReference type="Proteomes" id="UP000694050"/>
    </source>
</evidence>
<dbReference type="CDD" id="cd01151">
    <property type="entry name" value="GCD"/>
    <property type="match status" value="1"/>
</dbReference>
<dbReference type="FunFam" id="1.10.540.10:FF:000003">
    <property type="entry name" value="glutaryl-CoA dehydrogenase, mitochondrial"/>
    <property type="match status" value="1"/>
</dbReference>
<dbReference type="EC" id="1.3.8.6" evidence="11"/>
<accession>A0A8J5TNF1</accession>
<dbReference type="GO" id="GO:0050660">
    <property type="term" value="F:flavin adenine dinucleotide binding"/>
    <property type="evidence" value="ECO:0007669"/>
    <property type="project" value="InterPro"/>
</dbReference>
<dbReference type="FunFam" id="2.40.110.10:FF:000008">
    <property type="entry name" value="Glutaryl-CoA dehydrogenase, mitochondrial"/>
    <property type="match status" value="1"/>
</dbReference>
<dbReference type="PANTHER" id="PTHR42807:SF1">
    <property type="entry name" value="GLUTARYL-COA DEHYDROGENASE, MITOCHONDRIAL"/>
    <property type="match status" value="1"/>
</dbReference>
<evidence type="ECO:0000256" key="4">
    <source>
        <dbReference type="ARBA" id="ARBA00022630"/>
    </source>
</evidence>
<feature type="domain" description="Acyl-CoA dehydrogenase/oxidase N-terminal" evidence="15">
    <location>
        <begin position="43"/>
        <end position="156"/>
    </location>
</feature>
<comment type="caution">
    <text evidence="16">The sequence shown here is derived from an EMBL/GenBank/DDBJ whole genome shotgun (WGS) entry which is preliminary data.</text>
</comment>
<evidence type="ECO:0000256" key="5">
    <source>
        <dbReference type="ARBA" id="ARBA00022827"/>
    </source>
</evidence>
<name>A0A8J5TNF1_FUSOX</name>
<protein>
    <recommendedName>
        <fullName evidence="11">glutaryl-CoA dehydrogenase (ETF)</fullName>
        <ecNumber evidence="11">1.3.8.6</ecNumber>
    </recommendedName>
</protein>
<evidence type="ECO:0000256" key="6">
    <source>
        <dbReference type="ARBA" id="ARBA00022946"/>
    </source>
</evidence>
<dbReference type="GO" id="GO:0000062">
    <property type="term" value="F:fatty-acyl-CoA binding"/>
    <property type="evidence" value="ECO:0007669"/>
    <property type="project" value="TreeGrafter"/>
</dbReference>
<dbReference type="Pfam" id="PF02770">
    <property type="entry name" value="Acyl-CoA_dh_M"/>
    <property type="match status" value="1"/>
</dbReference>
<organism evidence="16 17">
    <name type="scientific">Fusarium oxysporum f. sp. rapae</name>
    <dbReference type="NCBI Taxonomy" id="485398"/>
    <lineage>
        <taxon>Eukaryota</taxon>
        <taxon>Fungi</taxon>
        <taxon>Dikarya</taxon>
        <taxon>Ascomycota</taxon>
        <taxon>Pezizomycotina</taxon>
        <taxon>Sordariomycetes</taxon>
        <taxon>Hypocreomycetidae</taxon>
        <taxon>Hypocreales</taxon>
        <taxon>Nectriaceae</taxon>
        <taxon>Fusarium</taxon>
        <taxon>Fusarium oxysporum species complex</taxon>
    </lineage>
</organism>
<keyword evidence="4" id="KW-0285">Flavoprotein</keyword>
<dbReference type="GO" id="GO:0005759">
    <property type="term" value="C:mitochondrial matrix"/>
    <property type="evidence" value="ECO:0007669"/>
    <property type="project" value="UniProtKB-SubCell"/>
</dbReference>
<evidence type="ECO:0000259" key="15">
    <source>
        <dbReference type="Pfam" id="PF02771"/>
    </source>
</evidence>
<dbReference type="InterPro" id="IPR013786">
    <property type="entry name" value="AcylCoA_DH/ox_N"/>
</dbReference>
<dbReference type="Pfam" id="PF00441">
    <property type="entry name" value="Acyl-CoA_dh_1"/>
    <property type="match status" value="1"/>
</dbReference>
<feature type="domain" description="Acyl-CoA dehydrogenase/oxidase C-terminal" evidence="13">
    <location>
        <begin position="275"/>
        <end position="417"/>
    </location>
</feature>
<evidence type="ECO:0000256" key="10">
    <source>
        <dbReference type="ARBA" id="ARBA00037927"/>
    </source>
</evidence>
<reference evidence="16" key="1">
    <citation type="submission" date="2021-04" db="EMBL/GenBank/DDBJ databases">
        <title>First draft genome resource for Brassicaceae pathogens Fusarium oxysporum f. sp. raphani and Fusarium oxysporum f. sp. rapae.</title>
        <authorList>
            <person name="Asai S."/>
        </authorList>
    </citation>
    <scope>NUCLEOTIDE SEQUENCE</scope>
    <source>
        <strain evidence="16">Tf1208</strain>
    </source>
</reference>
<keyword evidence="7" id="KW-0560">Oxidoreductase</keyword>
<evidence type="ECO:0000256" key="9">
    <source>
        <dbReference type="ARBA" id="ARBA00037899"/>
    </source>
</evidence>
<dbReference type="InterPro" id="IPR052033">
    <property type="entry name" value="Glutaryl-CoA_DH_mitochondrial"/>
</dbReference>
<dbReference type="AlphaFoldDB" id="A0A8J5TNF1"/>
<evidence type="ECO:0000256" key="7">
    <source>
        <dbReference type="ARBA" id="ARBA00023002"/>
    </source>
</evidence>
<evidence type="ECO:0000256" key="2">
    <source>
        <dbReference type="ARBA" id="ARBA00004305"/>
    </source>
</evidence>
<dbReference type="Proteomes" id="UP000694050">
    <property type="component" value="Unassembled WGS sequence"/>
</dbReference>
<comment type="pathway">
    <text evidence="9">Amino-acid metabolism; lysine degradation.</text>
</comment>
<dbReference type="EMBL" id="JAELUQ010000012">
    <property type="protein sequence ID" value="KAG7405080.1"/>
    <property type="molecule type" value="Genomic_DNA"/>
</dbReference>
<dbReference type="GO" id="GO:0033539">
    <property type="term" value="P:fatty acid beta-oxidation using acyl-CoA dehydrogenase"/>
    <property type="evidence" value="ECO:0007669"/>
    <property type="project" value="TreeGrafter"/>
</dbReference>